<dbReference type="AlphaFoldDB" id="A0A1V3I7B5"/>
<evidence type="ECO:0000256" key="2">
    <source>
        <dbReference type="ARBA" id="ARBA00022801"/>
    </source>
</evidence>
<keyword evidence="5" id="KW-0114">cAMP</keyword>
<dbReference type="RefSeq" id="WP_077427691.1">
    <property type="nucleotide sequence ID" value="NZ_MLHH01000020.1"/>
</dbReference>
<dbReference type="PANTHER" id="PTHR42988:SF2">
    <property type="entry name" value="CYCLIC NUCLEOTIDE PHOSPHODIESTERASE CBUA0032-RELATED"/>
    <property type="match status" value="1"/>
</dbReference>
<evidence type="ECO:0000313" key="8">
    <source>
        <dbReference type="Proteomes" id="UP000189437"/>
    </source>
</evidence>
<dbReference type="SUPFAM" id="SSF56300">
    <property type="entry name" value="Metallo-dependent phosphatases"/>
    <property type="match status" value="1"/>
</dbReference>
<dbReference type="GO" id="GO:0046872">
    <property type="term" value="F:metal ion binding"/>
    <property type="evidence" value="ECO:0007669"/>
    <property type="project" value="UniProtKB-UniRule"/>
</dbReference>
<dbReference type="EMBL" id="MLHH01000020">
    <property type="protein sequence ID" value="OOF35920.1"/>
    <property type="molecule type" value="Genomic_DNA"/>
</dbReference>
<feature type="binding site" evidence="5">
    <location>
        <position position="163"/>
    </location>
    <ligand>
        <name>Fe cation</name>
        <dbReference type="ChEBI" id="CHEBI:24875"/>
        <label>2</label>
    </ligand>
</feature>
<feature type="binding site" evidence="5">
    <location>
        <position position="204"/>
    </location>
    <ligand>
        <name>AMP</name>
        <dbReference type="ChEBI" id="CHEBI:456215"/>
    </ligand>
</feature>
<feature type="binding site" evidence="5">
    <location>
        <position position="23"/>
    </location>
    <ligand>
        <name>Fe cation</name>
        <dbReference type="ChEBI" id="CHEBI:24875"/>
        <label>1</label>
    </ligand>
</feature>
<protein>
    <recommendedName>
        <fullName evidence="5">3',5'-cyclic adenosine monophosphate phosphodiesterase CpdA</fullName>
        <shortName evidence="5">3',5'-cyclic AMP phosphodiesterase</shortName>
        <shortName evidence="5">cAMP phosphodiesterase</shortName>
        <ecNumber evidence="5">3.1.4.53</ecNumber>
    </recommendedName>
</protein>
<feature type="binding site" evidence="5">
    <location>
        <position position="21"/>
    </location>
    <ligand>
        <name>Fe cation</name>
        <dbReference type="ChEBI" id="CHEBI:24875"/>
        <label>1</label>
    </ligand>
</feature>
<dbReference type="GO" id="GO:0000166">
    <property type="term" value="F:nucleotide binding"/>
    <property type="evidence" value="ECO:0007669"/>
    <property type="project" value="UniProtKB-UniRule"/>
</dbReference>
<dbReference type="InterPro" id="IPR004843">
    <property type="entry name" value="Calcineurin-like_PHP"/>
</dbReference>
<evidence type="ECO:0000256" key="4">
    <source>
        <dbReference type="ARBA" id="ARBA00025742"/>
    </source>
</evidence>
<dbReference type="CDD" id="cd07402">
    <property type="entry name" value="MPP_GpdQ"/>
    <property type="match status" value="1"/>
</dbReference>
<comment type="similarity">
    <text evidence="4 5">Belongs to the cyclic nucleotide phosphodiesterase class-III family.</text>
</comment>
<evidence type="ECO:0000313" key="7">
    <source>
        <dbReference type="EMBL" id="OOF35920.1"/>
    </source>
</evidence>
<comment type="function">
    <text evidence="5">Hydrolyzes cAMP to 5'-AMP. Plays an important regulatory role in modulating the intracellular concentration of cAMP, thereby influencing cAMP-dependent processes.</text>
</comment>
<comment type="cofactor">
    <cofactor evidence="5">
        <name>Fe(2+)</name>
        <dbReference type="ChEBI" id="CHEBI:29033"/>
    </cofactor>
    <text evidence="5">Binds 2 Fe(2+) ions per subunit.</text>
</comment>
<feature type="binding site" evidence="5">
    <location>
        <position position="23"/>
    </location>
    <ligand>
        <name>AMP</name>
        <dbReference type="ChEBI" id="CHEBI:456215"/>
    </ligand>
</feature>
<keyword evidence="3 5" id="KW-0408">Iron</keyword>
<dbReference type="HAMAP" id="MF_00905">
    <property type="entry name" value="cAMP_phosphodiest_CpdA"/>
    <property type="match status" value="1"/>
</dbReference>
<dbReference type="InterPro" id="IPR046379">
    <property type="entry name" value="cAMP_phosphodiest_CpdA"/>
</dbReference>
<organism evidence="7 8">
    <name type="scientific">Rodentibacter heidelbergensis</name>
    <dbReference type="NCBI Taxonomy" id="1908258"/>
    <lineage>
        <taxon>Bacteria</taxon>
        <taxon>Pseudomonadati</taxon>
        <taxon>Pseudomonadota</taxon>
        <taxon>Gammaproteobacteria</taxon>
        <taxon>Pasteurellales</taxon>
        <taxon>Pasteurellaceae</taxon>
        <taxon>Rodentibacter</taxon>
    </lineage>
</organism>
<gene>
    <name evidence="5" type="primary">cpdA</name>
    <name evidence="7" type="ORF">BKK48_08115</name>
</gene>
<feature type="binding site" evidence="5">
    <location>
        <position position="63"/>
    </location>
    <ligand>
        <name>Fe cation</name>
        <dbReference type="ChEBI" id="CHEBI:24875"/>
        <label>1</label>
    </ligand>
</feature>
<keyword evidence="2 5" id="KW-0378">Hydrolase</keyword>
<dbReference type="InterPro" id="IPR026575">
    <property type="entry name" value="GpdQ/CpdA-like"/>
</dbReference>
<dbReference type="InterPro" id="IPR050884">
    <property type="entry name" value="CNP_phosphodiesterase-III"/>
</dbReference>
<comment type="caution">
    <text evidence="7">The sequence shown here is derived from an EMBL/GenBank/DDBJ whole genome shotgun (WGS) entry which is preliminary data.</text>
</comment>
<dbReference type="Proteomes" id="UP000189437">
    <property type="component" value="Unassembled WGS sequence"/>
</dbReference>
<name>A0A1V3I7B5_9PAST</name>
<feature type="binding site" evidence="5">
    <location>
        <position position="93"/>
    </location>
    <ligand>
        <name>Fe cation</name>
        <dbReference type="ChEBI" id="CHEBI:24875"/>
        <label>2</label>
    </ligand>
</feature>
<accession>A0A1V3I7B5</accession>
<reference evidence="7 8" key="1">
    <citation type="submission" date="2016-10" db="EMBL/GenBank/DDBJ databases">
        <title>Rodentibacter gen. nov. and new species.</title>
        <authorList>
            <person name="Christensen H."/>
        </authorList>
    </citation>
    <scope>NUCLEOTIDE SEQUENCE [LARGE SCALE GENOMIC DNA]</scope>
    <source>
        <strain evidence="7 8">Ac69</strain>
    </source>
</reference>
<dbReference type="InterPro" id="IPR029052">
    <property type="entry name" value="Metallo-depent_PP-like"/>
</dbReference>
<keyword evidence="1 5" id="KW-0479">Metal-binding</keyword>
<evidence type="ECO:0000256" key="1">
    <source>
        <dbReference type="ARBA" id="ARBA00022723"/>
    </source>
</evidence>
<feature type="domain" description="Calcineurin-like phosphoesterase" evidence="6">
    <location>
        <begin position="15"/>
        <end position="205"/>
    </location>
</feature>
<feature type="binding site" evidence="5">
    <location>
        <position position="63"/>
    </location>
    <ligand>
        <name>AMP</name>
        <dbReference type="ChEBI" id="CHEBI:456215"/>
    </ligand>
</feature>
<dbReference type="Pfam" id="PF00149">
    <property type="entry name" value="Metallophos"/>
    <property type="match status" value="1"/>
</dbReference>
<evidence type="ECO:0000259" key="6">
    <source>
        <dbReference type="Pfam" id="PF00149"/>
    </source>
</evidence>
<dbReference type="Gene3D" id="3.60.21.10">
    <property type="match status" value="1"/>
</dbReference>
<dbReference type="OrthoDB" id="9784378at2"/>
<feature type="binding site" evidence="5">
    <location>
        <position position="204"/>
    </location>
    <ligand>
        <name>Fe cation</name>
        <dbReference type="ChEBI" id="CHEBI:24875"/>
        <label>1</label>
    </ligand>
</feature>
<dbReference type="PANTHER" id="PTHR42988">
    <property type="entry name" value="PHOSPHOHYDROLASE"/>
    <property type="match status" value="1"/>
</dbReference>
<dbReference type="GO" id="GO:0004115">
    <property type="term" value="F:3',5'-cyclic-AMP phosphodiesterase activity"/>
    <property type="evidence" value="ECO:0007669"/>
    <property type="project" value="UniProtKB-UniRule"/>
</dbReference>
<dbReference type="STRING" id="1908258.BKK48_08115"/>
<proteinExistence type="inferred from homology"/>
<sequence length="274" mass="31880">MKNTFVYQAEKPIVKLLQITDPHLFKDEKNELLGINTQASFAQVLKEIQQENREFDVILTTGDLVQDSSDEGYQRFVKMVKPFGVPVFWIPGNHDFQPKMVENLNQPPMERAKHILLGAHWQILLLDSQVYGVPHGELSQYQLDLLKTTLEKYPEHHTLIVFHHHVLPTNSAWLDQHNLRNSHDLFDILLPFKNVKGILYGHIHQQVDSFWQGYQVMATPSTCIQFKADSQHFALDEAQPGWREIELHPDGLIVTRVKRITQTRFLPNMEEEGY</sequence>
<evidence type="ECO:0000256" key="5">
    <source>
        <dbReference type="HAMAP-Rule" id="MF_00905"/>
    </source>
</evidence>
<dbReference type="NCBIfam" id="NF008359">
    <property type="entry name" value="PRK11148.1"/>
    <property type="match status" value="1"/>
</dbReference>
<keyword evidence="8" id="KW-1185">Reference proteome</keyword>
<evidence type="ECO:0000256" key="3">
    <source>
        <dbReference type="ARBA" id="ARBA00023004"/>
    </source>
</evidence>
<keyword evidence="5" id="KW-0547">Nucleotide-binding</keyword>
<comment type="catalytic activity">
    <reaction evidence="5">
        <text>3',5'-cyclic AMP + H2O = AMP + H(+)</text>
        <dbReference type="Rhea" id="RHEA:25277"/>
        <dbReference type="ChEBI" id="CHEBI:15377"/>
        <dbReference type="ChEBI" id="CHEBI:15378"/>
        <dbReference type="ChEBI" id="CHEBI:58165"/>
        <dbReference type="ChEBI" id="CHEBI:456215"/>
        <dbReference type="EC" id="3.1.4.53"/>
    </reaction>
</comment>
<feature type="binding site" evidence="5">
    <location>
        <begin position="93"/>
        <end position="94"/>
    </location>
    <ligand>
        <name>AMP</name>
        <dbReference type="ChEBI" id="CHEBI:456215"/>
    </ligand>
</feature>
<feature type="binding site" evidence="5">
    <location>
        <position position="202"/>
    </location>
    <ligand>
        <name>Fe cation</name>
        <dbReference type="ChEBI" id="CHEBI:24875"/>
        <label>2</label>
    </ligand>
</feature>
<feature type="binding site" evidence="5">
    <location>
        <position position="63"/>
    </location>
    <ligand>
        <name>Fe cation</name>
        <dbReference type="ChEBI" id="CHEBI:24875"/>
        <label>2</label>
    </ligand>
</feature>
<dbReference type="EC" id="3.1.4.53" evidence="5"/>